<sequence length="387" mass="41287">MSLRLAVLAILAHSTFAQTWHLSQDFSGPTFFDGFNYIENVTDPSQNVGTIHTIGESSPLKSKMTFVDGNGRAIVKVDNETVGNPQDNEFGRNTIYLKSKQPMKFGSLLVADMNHIPYGCSVWPGLFTQGANWPQGGEFDLVEGINLQAKNQYALHTDRSHTCEQKATSDQQTGTTTFGDCGSDGNNNRGCTVQEASSKSLGSSFAGGAYALAWDEQGVRTWFFERGSLPTGIDTNPDPSKWPEPSAFYPASGCDPKAAFADQVITLAINICGNWAVAAFGETCSSVASQCVDLVRNPANYNNAYWEFNYIRVYTSDGTSTNTNSGSSTPTKTGSTSSTRASTSASAPASSQSGGSNVGVSLKEHGLLRNMVAISALILVPAIVLCI</sequence>
<evidence type="ECO:0000259" key="3">
    <source>
        <dbReference type="PROSITE" id="PS51762"/>
    </source>
</evidence>
<evidence type="ECO:0000313" key="4">
    <source>
        <dbReference type="EMBL" id="KAK7037301.1"/>
    </source>
</evidence>
<dbReference type="SUPFAM" id="SSF49899">
    <property type="entry name" value="Concanavalin A-like lectins/glucanases"/>
    <property type="match status" value="1"/>
</dbReference>
<gene>
    <name evidence="4" type="ORF">VNI00_011292</name>
</gene>
<accession>A0AAW0CGL0</accession>
<evidence type="ECO:0000256" key="2">
    <source>
        <dbReference type="SAM" id="SignalP"/>
    </source>
</evidence>
<dbReference type="GO" id="GO:0004553">
    <property type="term" value="F:hydrolase activity, hydrolyzing O-glycosyl compounds"/>
    <property type="evidence" value="ECO:0007669"/>
    <property type="project" value="InterPro"/>
</dbReference>
<name>A0AAW0CGL0_9AGAR</name>
<dbReference type="InterPro" id="IPR050546">
    <property type="entry name" value="Glycosyl_Hydrlase_16"/>
</dbReference>
<protein>
    <recommendedName>
        <fullName evidence="3">GH16 domain-containing protein</fullName>
    </recommendedName>
</protein>
<reference evidence="4 5" key="1">
    <citation type="submission" date="2024-01" db="EMBL/GenBank/DDBJ databases">
        <title>A draft genome for a cacao thread blight-causing isolate of Paramarasmius palmivorus.</title>
        <authorList>
            <person name="Baruah I.K."/>
            <person name="Bukari Y."/>
            <person name="Amoako-Attah I."/>
            <person name="Meinhardt L.W."/>
            <person name="Bailey B.A."/>
            <person name="Cohen S.P."/>
        </authorList>
    </citation>
    <scope>NUCLEOTIDE SEQUENCE [LARGE SCALE GENOMIC DNA]</scope>
    <source>
        <strain evidence="4 5">GH-12</strain>
    </source>
</reference>
<dbReference type="EMBL" id="JAYKXP010000048">
    <property type="protein sequence ID" value="KAK7037301.1"/>
    <property type="molecule type" value="Genomic_DNA"/>
</dbReference>
<feature type="signal peptide" evidence="2">
    <location>
        <begin position="1"/>
        <end position="17"/>
    </location>
</feature>
<dbReference type="PANTHER" id="PTHR10963">
    <property type="entry name" value="GLYCOSYL HYDROLASE-RELATED"/>
    <property type="match status" value="1"/>
</dbReference>
<feature type="chain" id="PRO_5043990340" description="GH16 domain-containing protein" evidence="2">
    <location>
        <begin position="18"/>
        <end position="387"/>
    </location>
</feature>
<dbReference type="GO" id="GO:0009251">
    <property type="term" value="P:glucan catabolic process"/>
    <property type="evidence" value="ECO:0007669"/>
    <property type="project" value="TreeGrafter"/>
</dbReference>
<dbReference type="InterPro" id="IPR013320">
    <property type="entry name" value="ConA-like_dom_sf"/>
</dbReference>
<keyword evidence="5" id="KW-1185">Reference proteome</keyword>
<comment type="caution">
    <text evidence="4">The sequence shown here is derived from an EMBL/GenBank/DDBJ whole genome shotgun (WGS) entry which is preliminary data.</text>
</comment>
<evidence type="ECO:0000256" key="1">
    <source>
        <dbReference type="SAM" id="MobiDB-lite"/>
    </source>
</evidence>
<dbReference type="PROSITE" id="PS51762">
    <property type="entry name" value="GH16_2"/>
    <property type="match status" value="1"/>
</dbReference>
<feature type="domain" description="GH16" evidence="3">
    <location>
        <begin position="24"/>
        <end position="303"/>
    </location>
</feature>
<keyword evidence="2" id="KW-0732">Signal</keyword>
<feature type="region of interest" description="Disordered" evidence="1">
    <location>
        <begin position="319"/>
        <end position="357"/>
    </location>
</feature>
<dbReference type="Proteomes" id="UP001383192">
    <property type="component" value="Unassembled WGS sequence"/>
</dbReference>
<dbReference type="Pfam" id="PF26113">
    <property type="entry name" value="GH16_XgeA"/>
    <property type="match status" value="1"/>
</dbReference>
<dbReference type="AlphaFoldDB" id="A0AAW0CGL0"/>
<organism evidence="4 5">
    <name type="scientific">Paramarasmius palmivorus</name>
    <dbReference type="NCBI Taxonomy" id="297713"/>
    <lineage>
        <taxon>Eukaryota</taxon>
        <taxon>Fungi</taxon>
        <taxon>Dikarya</taxon>
        <taxon>Basidiomycota</taxon>
        <taxon>Agaricomycotina</taxon>
        <taxon>Agaricomycetes</taxon>
        <taxon>Agaricomycetidae</taxon>
        <taxon>Agaricales</taxon>
        <taxon>Marasmiineae</taxon>
        <taxon>Marasmiaceae</taxon>
        <taxon>Paramarasmius</taxon>
    </lineage>
</organism>
<evidence type="ECO:0000313" key="5">
    <source>
        <dbReference type="Proteomes" id="UP001383192"/>
    </source>
</evidence>
<dbReference type="Gene3D" id="2.60.120.200">
    <property type="match status" value="1"/>
</dbReference>
<dbReference type="InterPro" id="IPR000757">
    <property type="entry name" value="Beta-glucanase-like"/>
</dbReference>
<proteinExistence type="predicted"/>
<dbReference type="PANTHER" id="PTHR10963:SF24">
    <property type="entry name" value="GLYCOSIDASE C21B10.07-RELATED"/>
    <property type="match status" value="1"/>
</dbReference>